<dbReference type="GO" id="GO:0016075">
    <property type="term" value="P:rRNA catabolic process"/>
    <property type="evidence" value="ECO:0007669"/>
    <property type="project" value="TreeGrafter"/>
</dbReference>
<dbReference type="GO" id="GO:0003677">
    <property type="term" value="F:DNA binding"/>
    <property type="evidence" value="ECO:0007669"/>
    <property type="project" value="InterPro"/>
</dbReference>
<proteinExistence type="predicted"/>
<evidence type="ECO:0000313" key="2">
    <source>
        <dbReference type="Proteomes" id="UP001223420"/>
    </source>
</evidence>
<dbReference type="GO" id="GO:0016787">
    <property type="term" value="F:hydrolase activity"/>
    <property type="evidence" value="ECO:0007669"/>
    <property type="project" value="UniProtKB-KW"/>
</dbReference>
<dbReference type="Pfam" id="PF02452">
    <property type="entry name" value="PemK_toxin"/>
    <property type="match status" value="1"/>
</dbReference>
<name>A0AAJ1TNS9_9HYPH</name>
<keyword evidence="1" id="KW-0378">Hydrolase</keyword>
<dbReference type="Proteomes" id="UP001223420">
    <property type="component" value="Unassembled WGS sequence"/>
</dbReference>
<dbReference type="Gene3D" id="2.30.30.110">
    <property type="match status" value="1"/>
</dbReference>
<sequence>MTPTTRTDWQPHPGELLLIDLEPVRGTEQNGIRPALVVSDPDMNHPTRRVIICPITRNPHPWPTKVFLPAGLAVKGAVLVDQVRSIDRAARILRSLGSAPDEVVAEVRGKLRTLLGLTFVRSDDLSSALTVKSE</sequence>
<accession>A0AAJ1TNS9</accession>
<dbReference type="EMBL" id="JAUSWL010000002">
    <property type="protein sequence ID" value="MDQ0542194.1"/>
    <property type="molecule type" value="Genomic_DNA"/>
</dbReference>
<gene>
    <name evidence="1" type="ORF">QO001_001112</name>
</gene>
<reference evidence="1" key="1">
    <citation type="submission" date="2023-07" db="EMBL/GenBank/DDBJ databases">
        <title>Genomic Encyclopedia of Type Strains, Phase IV (KMG-IV): sequencing the most valuable type-strain genomes for metagenomic binning, comparative biology and taxonomic classification.</title>
        <authorList>
            <person name="Goeker M."/>
        </authorList>
    </citation>
    <scope>NUCLEOTIDE SEQUENCE</scope>
    <source>
        <strain evidence="1">DSM 19569</strain>
    </source>
</reference>
<dbReference type="PANTHER" id="PTHR33988">
    <property type="entry name" value="ENDORIBONUCLEASE MAZF-RELATED"/>
    <property type="match status" value="1"/>
</dbReference>
<organism evidence="1 2">
    <name type="scientific">Methylobacterium brachiatum</name>
    <dbReference type="NCBI Taxonomy" id="269660"/>
    <lineage>
        <taxon>Bacteria</taxon>
        <taxon>Pseudomonadati</taxon>
        <taxon>Pseudomonadota</taxon>
        <taxon>Alphaproteobacteria</taxon>
        <taxon>Hyphomicrobiales</taxon>
        <taxon>Methylobacteriaceae</taxon>
        <taxon>Methylobacterium</taxon>
    </lineage>
</organism>
<protein>
    <submittedName>
        <fullName evidence="1">mRNA interferase MazF</fullName>
        <ecNumber evidence="1">3.1.-.-</ecNumber>
    </submittedName>
</protein>
<evidence type="ECO:0000313" key="1">
    <source>
        <dbReference type="EMBL" id="MDQ0542194.1"/>
    </source>
</evidence>
<dbReference type="InterPro" id="IPR003477">
    <property type="entry name" value="PemK-like"/>
</dbReference>
<comment type="caution">
    <text evidence="1">The sequence shown here is derived from an EMBL/GenBank/DDBJ whole genome shotgun (WGS) entry which is preliminary data.</text>
</comment>
<dbReference type="AlphaFoldDB" id="A0AAJ1TNS9"/>
<dbReference type="InterPro" id="IPR011067">
    <property type="entry name" value="Plasmid_toxin/cell-grow_inhib"/>
</dbReference>
<dbReference type="EC" id="3.1.-.-" evidence="1"/>
<dbReference type="RefSeq" id="WP_230365622.1">
    <property type="nucleotide sequence ID" value="NZ_JAJALK010000003.1"/>
</dbReference>
<dbReference type="GO" id="GO:0006402">
    <property type="term" value="P:mRNA catabolic process"/>
    <property type="evidence" value="ECO:0007669"/>
    <property type="project" value="TreeGrafter"/>
</dbReference>
<dbReference type="SUPFAM" id="SSF50118">
    <property type="entry name" value="Cell growth inhibitor/plasmid maintenance toxic component"/>
    <property type="match status" value="1"/>
</dbReference>
<dbReference type="PANTHER" id="PTHR33988:SF3">
    <property type="entry name" value="ENDORIBONUCLEASE TOXIN CHPB-RELATED"/>
    <property type="match status" value="1"/>
</dbReference>
<dbReference type="GO" id="GO:0004521">
    <property type="term" value="F:RNA endonuclease activity"/>
    <property type="evidence" value="ECO:0007669"/>
    <property type="project" value="TreeGrafter"/>
</dbReference>